<dbReference type="EMBL" id="JH432010">
    <property type="status" value="NOT_ANNOTATED_CDS"/>
    <property type="molecule type" value="Genomic_DNA"/>
</dbReference>
<dbReference type="STRING" id="126957.T1JBG4"/>
<evidence type="ECO:0000313" key="3">
    <source>
        <dbReference type="Proteomes" id="UP000014500"/>
    </source>
</evidence>
<feature type="compositionally biased region" description="Acidic residues" evidence="1">
    <location>
        <begin position="459"/>
        <end position="474"/>
    </location>
</feature>
<dbReference type="EnsemblMetazoa" id="SMAR011109-RA">
    <property type="protein sequence ID" value="SMAR011109-PA"/>
    <property type="gene ID" value="SMAR011109"/>
</dbReference>
<evidence type="ECO:0000313" key="2">
    <source>
        <dbReference type="EnsemblMetazoa" id="SMAR011109-PA"/>
    </source>
</evidence>
<feature type="compositionally biased region" description="Acidic residues" evidence="1">
    <location>
        <begin position="104"/>
        <end position="113"/>
    </location>
</feature>
<feature type="region of interest" description="Disordered" evidence="1">
    <location>
        <begin position="88"/>
        <end position="168"/>
    </location>
</feature>
<sequence>MDEDMDVSVYSGEDEFVESIKNLNGKHSKCELEFFSFSASDKPDYGLEEIPSLKSTKSKFESYDDELDDEKGVGQVSVKRSESILSKMAKFQVGDNENGHYDDSESDENETTDPDVIKETRKKEKLYASNQDENDEVEFSGMSDLKSQWEKGPEKAWDEERTRETQEELNTLRQTQAKANLKAVYETALQAERSPAKETVLSSEIREIKSIADKWEHGEMLNENEQEKLNHFNKEKEEDLSVFRDSSMNEARNLFKKIDETVSKSGTIVFNKSPSLERNGSKRSVRDQVVAPDTEIIRSTNQKEEIVVDSTNLHEKFKFFENYQDGAQQSERKRFAMTPPRDPQPEQDESDTEVERDPNVVRSCDHEQEIVTDTARKMLNKFRELETQRGEDSMPQGPKPLKRITPPREYTAVYDDERGSSPEPERDPNVVRCSDKIEDVAMIEAEKTRNLRAKFENWANEDDEEEEEVEQENDDYTKSYDYDNGQPSIDTTKNLKAKFEALREETERANTKPKSPKVNRFVFVQTVI</sequence>
<feature type="region of interest" description="Disordered" evidence="1">
    <location>
        <begin position="458"/>
        <end position="492"/>
    </location>
</feature>
<feature type="region of interest" description="Disordered" evidence="1">
    <location>
        <begin position="319"/>
        <end position="368"/>
    </location>
</feature>
<evidence type="ECO:0000256" key="1">
    <source>
        <dbReference type="SAM" id="MobiDB-lite"/>
    </source>
</evidence>
<protein>
    <submittedName>
        <fullName evidence="2">Uncharacterized protein</fullName>
    </submittedName>
</protein>
<name>T1JBG4_STRMM</name>
<dbReference type="HOGENOM" id="CLU_516141_0_0_1"/>
<feature type="compositionally biased region" description="Basic and acidic residues" evidence="1">
    <location>
        <begin position="147"/>
        <end position="166"/>
    </location>
</feature>
<feature type="region of interest" description="Disordered" evidence="1">
    <location>
        <begin position="381"/>
        <end position="430"/>
    </location>
</feature>
<reference evidence="3" key="1">
    <citation type="submission" date="2011-05" db="EMBL/GenBank/DDBJ databases">
        <authorList>
            <person name="Richards S.R."/>
            <person name="Qu J."/>
            <person name="Jiang H."/>
            <person name="Jhangiani S.N."/>
            <person name="Agravi P."/>
            <person name="Goodspeed R."/>
            <person name="Gross S."/>
            <person name="Mandapat C."/>
            <person name="Jackson L."/>
            <person name="Mathew T."/>
            <person name="Pu L."/>
            <person name="Thornton R."/>
            <person name="Saada N."/>
            <person name="Wilczek-Boney K.B."/>
            <person name="Lee S."/>
            <person name="Kovar C."/>
            <person name="Wu Y."/>
            <person name="Scherer S.E."/>
            <person name="Worley K.C."/>
            <person name="Muzny D.M."/>
            <person name="Gibbs R."/>
        </authorList>
    </citation>
    <scope>NUCLEOTIDE SEQUENCE</scope>
    <source>
        <strain evidence="3">Brora</strain>
    </source>
</reference>
<dbReference type="eggNOG" id="KOG1700">
    <property type="taxonomic scope" value="Eukaryota"/>
</dbReference>
<reference evidence="2" key="2">
    <citation type="submission" date="2015-02" db="UniProtKB">
        <authorList>
            <consortium name="EnsemblMetazoa"/>
        </authorList>
    </citation>
    <scope>IDENTIFICATION</scope>
</reference>
<dbReference type="AlphaFoldDB" id="T1JBG4"/>
<dbReference type="OMA" id="WEANEIK"/>
<feature type="compositionally biased region" description="Basic and acidic residues" evidence="1">
    <location>
        <begin position="115"/>
        <end position="126"/>
    </location>
</feature>
<proteinExistence type="predicted"/>
<dbReference type="PhylomeDB" id="T1JBG4"/>
<feature type="compositionally biased region" description="Basic and acidic residues" evidence="1">
    <location>
        <begin position="415"/>
        <end position="430"/>
    </location>
</feature>
<dbReference type="Proteomes" id="UP000014500">
    <property type="component" value="Unassembled WGS sequence"/>
</dbReference>
<accession>T1JBG4</accession>
<feature type="compositionally biased region" description="Basic and acidic residues" evidence="1">
    <location>
        <begin position="353"/>
        <end position="368"/>
    </location>
</feature>
<feature type="compositionally biased region" description="Basic and acidic residues" evidence="1">
    <location>
        <begin position="381"/>
        <end position="392"/>
    </location>
</feature>
<keyword evidence="3" id="KW-1185">Reference proteome</keyword>
<organism evidence="2 3">
    <name type="scientific">Strigamia maritima</name>
    <name type="common">European centipede</name>
    <name type="synonym">Geophilus maritimus</name>
    <dbReference type="NCBI Taxonomy" id="126957"/>
    <lineage>
        <taxon>Eukaryota</taxon>
        <taxon>Metazoa</taxon>
        <taxon>Ecdysozoa</taxon>
        <taxon>Arthropoda</taxon>
        <taxon>Myriapoda</taxon>
        <taxon>Chilopoda</taxon>
        <taxon>Pleurostigmophora</taxon>
        <taxon>Geophilomorpha</taxon>
        <taxon>Linotaeniidae</taxon>
        <taxon>Strigamia</taxon>
    </lineage>
</organism>